<evidence type="ECO:0000313" key="3">
    <source>
        <dbReference type="EnsemblFungi" id="EJT68016"/>
    </source>
</evidence>
<keyword evidence="4" id="KW-1185">Reference proteome</keyword>
<accession>J8TJL4</accession>
<name>J8TJL4_GAET3</name>
<feature type="compositionally biased region" description="Basic and acidic residues" evidence="1">
    <location>
        <begin position="40"/>
        <end position="53"/>
    </location>
</feature>
<organism evidence="2">
    <name type="scientific">Gaeumannomyces tritici (strain R3-111a-1)</name>
    <name type="common">Wheat and barley take-all root rot fungus</name>
    <name type="synonym">Gaeumannomyces graminis var. tritici</name>
    <dbReference type="NCBI Taxonomy" id="644352"/>
    <lineage>
        <taxon>Eukaryota</taxon>
        <taxon>Fungi</taxon>
        <taxon>Dikarya</taxon>
        <taxon>Ascomycota</taxon>
        <taxon>Pezizomycotina</taxon>
        <taxon>Sordariomycetes</taxon>
        <taxon>Sordariomycetidae</taxon>
        <taxon>Magnaporthales</taxon>
        <taxon>Magnaporthaceae</taxon>
        <taxon>Gaeumannomyces</taxon>
    </lineage>
</organism>
<proteinExistence type="predicted"/>
<dbReference type="EMBL" id="GL385767">
    <property type="protein sequence ID" value="EJT68016.1"/>
    <property type="molecule type" value="Genomic_DNA"/>
</dbReference>
<sequence>VTPIVQSRLLPARSEKGSSVLHSTRMSRATAKLETGPEELEAKPGSDRRCRPS</sequence>
<dbReference type="VEuPathDB" id="FungiDB:GGTG_14406"/>
<dbReference type="EnsemblFungi" id="EJT68016">
    <property type="protein sequence ID" value="EJT68016"/>
    <property type="gene ID" value="GGTG_14406"/>
</dbReference>
<evidence type="ECO:0000256" key="1">
    <source>
        <dbReference type="SAM" id="MobiDB-lite"/>
    </source>
</evidence>
<reference evidence="2" key="2">
    <citation type="submission" date="2010-07" db="EMBL/GenBank/DDBJ databases">
        <authorList>
            <consortium name="The Broad Institute Genome Sequencing Platform"/>
            <consortium name="Broad Institute Genome Sequencing Center for Infectious Disease"/>
            <person name="Ma L.-J."/>
            <person name="Dead R."/>
            <person name="Young S."/>
            <person name="Zeng Q."/>
            <person name="Koehrsen M."/>
            <person name="Alvarado L."/>
            <person name="Berlin A."/>
            <person name="Chapman S.B."/>
            <person name="Chen Z."/>
            <person name="Freedman E."/>
            <person name="Gellesch M."/>
            <person name="Goldberg J."/>
            <person name="Griggs A."/>
            <person name="Gujja S."/>
            <person name="Heilman E.R."/>
            <person name="Heiman D."/>
            <person name="Hepburn T."/>
            <person name="Howarth C."/>
            <person name="Jen D."/>
            <person name="Larson L."/>
            <person name="Mehta T."/>
            <person name="Neiman D."/>
            <person name="Pearson M."/>
            <person name="Roberts A."/>
            <person name="Saif S."/>
            <person name="Shea T."/>
            <person name="Shenoy N."/>
            <person name="Sisk P."/>
            <person name="Stolte C."/>
            <person name="Sykes S."/>
            <person name="Walk T."/>
            <person name="White J."/>
            <person name="Yandava C."/>
            <person name="Haas B."/>
            <person name="Nusbaum C."/>
            <person name="Birren B."/>
        </authorList>
    </citation>
    <scope>NUCLEOTIDE SEQUENCE</scope>
    <source>
        <strain evidence="2">R3-111a-1</strain>
    </source>
</reference>
<dbReference type="Proteomes" id="UP000006039">
    <property type="component" value="Unassembled WGS sequence"/>
</dbReference>
<reference evidence="3" key="5">
    <citation type="submission" date="2018-04" db="UniProtKB">
        <authorList>
            <consortium name="EnsemblFungi"/>
        </authorList>
    </citation>
    <scope>IDENTIFICATION</scope>
    <source>
        <strain evidence="3">R3-111a-1</strain>
    </source>
</reference>
<feature type="non-terminal residue" evidence="2">
    <location>
        <position position="1"/>
    </location>
</feature>
<reference evidence="2" key="3">
    <citation type="submission" date="2010-09" db="EMBL/GenBank/DDBJ databases">
        <title>Annotation of Gaeumannomyces graminis var. tritici R3-111a-1.</title>
        <authorList>
            <consortium name="The Broad Institute Genome Sequencing Platform"/>
            <person name="Ma L.-J."/>
            <person name="Dead R."/>
            <person name="Young S.K."/>
            <person name="Zeng Q."/>
            <person name="Gargeya S."/>
            <person name="Fitzgerald M."/>
            <person name="Haas B."/>
            <person name="Abouelleil A."/>
            <person name="Alvarado L."/>
            <person name="Arachchi H.M."/>
            <person name="Berlin A."/>
            <person name="Brown A."/>
            <person name="Chapman S.B."/>
            <person name="Chen Z."/>
            <person name="Dunbar C."/>
            <person name="Freedman E."/>
            <person name="Gearin G."/>
            <person name="Gellesch M."/>
            <person name="Goldberg J."/>
            <person name="Griggs A."/>
            <person name="Gujja S."/>
            <person name="Heiman D."/>
            <person name="Howarth C."/>
            <person name="Larson L."/>
            <person name="Lui A."/>
            <person name="MacDonald P.J.P."/>
            <person name="Mehta T."/>
            <person name="Montmayeur A."/>
            <person name="Murphy C."/>
            <person name="Neiman D."/>
            <person name="Pearson M."/>
            <person name="Priest M."/>
            <person name="Roberts A."/>
            <person name="Saif S."/>
            <person name="Shea T."/>
            <person name="Shenoy N."/>
            <person name="Sisk P."/>
            <person name="Stolte C."/>
            <person name="Sykes S."/>
            <person name="Yandava C."/>
            <person name="Wortman J."/>
            <person name="Nusbaum C."/>
            <person name="Birren B."/>
        </authorList>
    </citation>
    <scope>NUCLEOTIDE SEQUENCE</scope>
    <source>
        <strain evidence="2">R3-111a-1</strain>
    </source>
</reference>
<evidence type="ECO:0000313" key="4">
    <source>
        <dbReference type="Proteomes" id="UP000006039"/>
    </source>
</evidence>
<feature type="region of interest" description="Disordered" evidence="1">
    <location>
        <begin position="1"/>
        <end position="53"/>
    </location>
</feature>
<reference evidence="4" key="1">
    <citation type="submission" date="2010-07" db="EMBL/GenBank/DDBJ databases">
        <title>The genome sequence of Gaeumannomyces graminis var. tritici strain R3-111a-1.</title>
        <authorList>
            <consortium name="The Broad Institute Genome Sequencing Platform"/>
            <person name="Ma L.-J."/>
            <person name="Dead R."/>
            <person name="Young S."/>
            <person name="Zeng Q."/>
            <person name="Koehrsen M."/>
            <person name="Alvarado L."/>
            <person name="Berlin A."/>
            <person name="Chapman S.B."/>
            <person name="Chen Z."/>
            <person name="Freedman E."/>
            <person name="Gellesch M."/>
            <person name="Goldberg J."/>
            <person name="Griggs A."/>
            <person name="Gujja S."/>
            <person name="Heilman E.R."/>
            <person name="Heiman D."/>
            <person name="Hepburn T."/>
            <person name="Howarth C."/>
            <person name="Jen D."/>
            <person name="Larson L."/>
            <person name="Mehta T."/>
            <person name="Neiman D."/>
            <person name="Pearson M."/>
            <person name="Roberts A."/>
            <person name="Saif S."/>
            <person name="Shea T."/>
            <person name="Shenoy N."/>
            <person name="Sisk P."/>
            <person name="Stolte C."/>
            <person name="Sykes S."/>
            <person name="Walk T."/>
            <person name="White J."/>
            <person name="Yandava C."/>
            <person name="Haas B."/>
            <person name="Nusbaum C."/>
            <person name="Birren B."/>
        </authorList>
    </citation>
    <scope>NUCLEOTIDE SEQUENCE [LARGE SCALE GENOMIC DNA]</scope>
    <source>
        <strain evidence="4">R3-111a-1</strain>
    </source>
</reference>
<gene>
    <name evidence="3" type="primary">20354864</name>
    <name evidence="2" type="ORF">GGTG_14406</name>
</gene>
<evidence type="ECO:0000313" key="2">
    <source>
        <dbReference type="EMBL" id="EJT68016.1"/>
    </source>
</evidence>
<protein>
    <submittedName>
        <fullName evidence="2 3">Uncharacterized protein</fullName>
    </submittedName>
</protein>
<reference evidence="3" key="4">
    <citation type="journal article" date="2015" name="G3 (Bethesda)">
        <title>Genome sequences of three phytopathogenic species of the Magnaporthaceae family of fungi.</title>
        <authorList>
            <person name="Okagaki L.H."/>
            <person name="Nunes C.C."/>
            <person name="Sailsbery J."/>
            <person name="Clay B."/>
            <person name="Brown D."/>
            <person name="John T."/>
            <person name="Oh Y."/>
            <person name="Young N."/>
            <person name="Fitzgerald M."/>
            <person name="Haas B.J."/>
            <person name="Zeng Q."/>
            <person name="Young S."/>
            <person name="Adiconis X."/>
            <person name="Fan L."/>
            <person name="Levin J.Z."/>
            <person name="Mitchell T.K."/>
            <person name="Okubara P.A."/>
            <person name="Farman M.L."/>
            <person name="Kohn L.M."/>
            <person name="Birren B."/>
            <person name="Ma L.-J."/>
            <person name="Dean R.A."/>
        </authorList>
    </citation>
    <scope>NUCLEOTIDE SEQUENCE</scope>
    <source>
        <strain evidence="3">R3-111a-1</strain>
    </source>
</reference>
<dbReference type="AlphaFoldDB" id="J8TJL4"/>
<dbReference type="GeneID" id="20354864"/>
<dbReference type="RefSeq" id="XP_009230596.1">
    <property type="nucleotide sequence ID" value="XM_009232332.1"/>
</dbReference>